<dbReference type="AlphaFoldDB" id="A0A542DQA9"/>
<dbReference type="Proteomes" id="UP000320876">
    <property type="component" value="Unassembled WGS sequence"/>
</dbReference>
<name>A0A542DQA9_AMYCI</name>
<evidence type="ECO:0000313" key="2">
    <source>
        <dbReference type="Proteomes" id="UP000320876"/>
    </source>
</evidence>
<comment type="caution">
    <text evidence="1">The sequence shown here is derived from an EMBL/GenBank/DDBJ whole genome shotgun (WGS) entry which is preliminary data.</text>
</comment>
<evidence type="ECO:0000313" key="1">
    <source>
        <dbReference type="EMBL" id="TQJ05174.1"/>
    </source>
</evidence>
<proteinExistence type="predicted"/>
<organism evidence="1 2">
    <name type="scientific">Amycolatopsis cihanbeyliensis</name>
    <dbReference type="NCBI Taxonomy" id="1128664"/>
    <lineage>
        <taxon>Bacteria</taxon>
        <taxon>Bacillati</taxon>
        <taxon>Actinomycetota</taxon>
        <taxon>Actinomycetes</taxon>
        <taxon>Pseudonocardiales</taxon>
        <taxon>Pseudonocardiaceae</taxon>
        <taxon>Amycolatopsis</taxon>
    </lineage>
</organism>
<protein>
    <submittedName>
        <fullName evidence="1">Uncharacterized protein</fullName>
    </submittedName>
</protein>
<dbReference type="RefSeq" id="WP_142000741.1">
    <property type="nucleotide sequence ID" value="NZ_VFML01000001.1"/>
</dbReference>
<dbReference type="EMBL" id="VFML01000001">
    <property type="protein sequence ID" value="TQJ05174.1"/>
    <property type="molecule type" value="Genomic_DNA"/>
</dbReference>
<sequence length="78" mass="8143">MNPSPWRSVRIAPARTPGGQATHVVLGLVAMGGGHLVAIRVGDGEPAHLARQGALELLASVRQVIAEQDRLDGRGSDE</sequence>
<gene>
    <name evidence="1" type="ORF">FB471_5000</name>
</gene>
<accession>A0A542DQA9</accession>
<reference evidence="1 2" key="1">
    <citation type="submission" date="2019-06" db="EMBL/GenBank/DDBJ databases">
        <title>Sequencing the genomes of 1000 actinobacteria strains.</title>
        <authorList>
            <person name="Klenk H.-P."/>
        </authorList>
    </citation>
    <scope>NUCLEOTIDE SEQUENCE [LARGE SCALE GENOMIC DNA]</scope>
    <source>
        <strain evidence="1 2">DSM 45679</strain>
    </source>
</reference>
<keyword evidence="2" id="KW-1185">Reference proteome</keyword>